<dbReference type="Proteomes" id="UP000247409">
    <property type="component" value="Unassembled WGS sequence"/>
</dbReference>
<evidence type="ECO:0000256" key="2">
    <source>
        <dbReference type="SAM" id="SignalP"/>
    </source>
</evidence>
<dbReference type="PROSITE" id="PS51762">
    <property type="entry name" value="GH16_2"/>
    <property type="match status" value="1"/>
</dbReference>
<dbReference type="InterPro" id="IPR013320">
    <property type="entry name" value="ConA-like_dom_sf"/>
</dbReference>
<evidence type="ECO:0000259" key="3">
    <source>
        <dbReference type="PROSITE" id="PS51762"/>
    </source>
</evidence>
<dbReference type="InterPro" id="IPR000757">
    <property type="entry name" value="Beta-glucanase-like"/>
</dbReference>
<dbReference type="SUPFAM" id="SSF49899">
    <property type="entry name" value="Concanavalin A-like lectins/glucanases"/>
    <property type="match status" value="1"/>
</dbReference>
<dbReference type="PANTHER" id="PTHR10963">
    <property type="entry name" value="GLYCOSYL HYDROLASE-RELATED"/>
    <property type="match status" value="1"/>
</dbReference>
<name>A0A2V3IZ21_9FLOR</name>
<protein>
    <submittedName>
        <fullName evidence="4">Beta-porphyranase A</fullName>
    </submittedName>
</protein>
<keyword evidence="2" id="KW-0732">Signal</keyword>
<organism evidence="4 5">
    <name type="scientific">Gracilariopsis chorda</name>
    <dbReference type="NCBI Taxonomy" id="448386"/>
    <lineage>
        <taxon>Eukaryota</taxon>
        <taxon>Rhodophyta</taxon>
        <taxon>Florideophyceae</taxon>
        <taxon>Rhodymeniophycidae</taxon>
        <taxon>Gracilariales</taxon>
        <taxon>Gracilariaceae</taxon>
        <taxon>Gracilariopsis</taxon>
    </lineage>
</organism>
<dbReference type="GO" id="GO:0005975">
    <property type="term" value="P:carbohydrate metabolic process"/>
    <property type="evidence" value="ECO:0007669"/>
    <property type="project" value="InterPro"/>
</dbReference>
<sequence>MKALLVWLALLTFAHNAVGAKKPKLKGDLFKGHRFKFLKDFSDEFRAERFDLDKWYNINPRWKGRQPGLFATKNVKQRRGELRLRGRYEKNDEVFADAPEGYEKYTTAFVMTRKMAKYGYFEVRAKPSNSRLSSAFWGSLDTPTLWTEIDVFEIGGGAVNNGIDYRKRINMNLHVFRDVEKGIEPRVNEINKPTYYTHTKKLRSKFNTYGVDWSKRYITWTFNGRAIRRDRNRYWKQAFPIKFDVETMPYWFGLPSRNTLPATYKIKYIRAWSRKKRKPKEEERTEDEEVSERLLKLGNGLGGMVVPSGSNDAESEVDDGDDDDDDDAETEIEELDSRAQTNAPVDGLQRPPVAGSNERVYDPVLPIGGGSWNGEIRRMNEVMEDVSGSMIDEDEDIFMNDFDGELVQFARNGNGDSGGSTASSESESGDDKDDKDDSGNKSGLELPVGLLGRPDRPSSGDGSNGGSRGFGRVAGGVPLKGLGMF</sequence>
<dbReference type="InterPro" id="IPR050546">
    <property type="entry name" value="Glycosyl_Hydrlase_16"/>
</dbReference>
<feature type="chain" id="PRO_5015895491" evidence="2">
    <location>
        <begin position="20"/>
        <end position="485"/>
    </location>
</feature>
<evidence type="ECO:0000313" key="4">
    <source>
        <dbReference type="EMBL" id="PXF47303.1"/>
    </source>
</evidence>
<accession>A0A2V3IZ21</accession>
<dbReference type="Gene3D" id="2.60.120.200">
    <property type="match status" value="1"/>
</dbReference>
<proteinExistence type="predicted"/>
<evidence type="ECO:0000313" key="5">
    <source>
        <dbReference type="Proteomes" id="UP000247409"/>
    </source>
</evidence>
<feature type="compositionally biased region" description="Acidic residues" evidence="1">
    <location>
        <begin position="313"/>
        <end position="334"/>
    </location>
</feature>
<dbReference type="AlphaFoldDB" id="A0A2V3IZ21"/>
<dbReference type="Pfam" id="PF00722">
    <property type="entry name" value="Glyco_hydro_16"/>
    <property type="match status" value="1"/>
</dbReference>
<gene>
    <name evidence="4" type="ORF">BWQ96_02916</name>
</gene>
<evidence type="ECO:0000256" key="1">
    <source>
        <dbReference type="SAM" id="MobiDB-lite"/>
    </source>
</evidence>
<feature type="region of interest" description="Disordered" evidence="1">
    <location>
        <begin position="299"/>
        <end position="373"/>
    </location>
</feature>
<reference evidence="4 5" key="1">
    <citation type="journal article" date="2018" name="Mol. Biol. Evol.">
        <title>Analysis of the draft genome of the red seaweed Gracilariopsis chorda provides insights into genome size evolution in Rhodophyta.</title>
        <authorList>
            <person name="Lee J."/>
            <person name="Yang E.C."/>
            <person name="Graf L."/>
            <person name="Yang J.H."/>
            <person name="Qiu H."/>
            <person name="Zel Zion U."/>
            <person name="Chan C.X."/>
            <person name="Stephens T.G."/>
            <person name="Weber A.P.M."/>
            <person name="Boo G.H."/>
            <person name="Boo S.M."/>
            <person name="Kim K.M."/>
            <person name="Shin Y."/>
            <person name="Jung M."/>
            <person name="Lee S.J."/>
            <person name="Yim H.S."/>
            <person name="Lee J.H."/>
            <person name="Bhattacharya D."/>
            <person name="Yoon H.S."/>
        </authorList>
    </citation>
    <scope>NUCLEOTIDE SEQUENCE [LARGE SCALE GENOMIC DNA]</scope>
    <source>
        <strain evidence="4 5">SKKU-2015</strain>
        <tissue evidence="4">Whole body</tissue>
    </source>
</reference>
<feature type="compositionally biased region" description="Acidic residues" evidence="1">
    <location>
        <begin position="427"/>
        <end position="436"/>
    </location>
</feature>
<feature type="domain" description="GH16" evidence="3">
    <location>
        <begin position="15"/>
        <end position="277"/>
    </location>
</feature>
<comment type="caution">
    <text evidence="4">The sequence shown here is derived from an EMBL/GenBank/DDBJ whole genome shotgun (WGS) entry which is preliminary data.</text>
</comment>
<feature type="compositionally biased region" description="Gly residues" evidence="1">
    <location>
        <begin position="462"/>
        <end position="474"/>
    </location>
</feature>
<feature type="signal peptide" evidence="2">
    <location>
        <begin position="1"/>
        <end position="19"/>
    </location>
</feature>
<feature type="region of interest" description="Disordered" evidence="1">
    <location>
        <begin position="410"/>
        <end position="485"/>
    </location>
</feature>
<dbReference type="OrthoDB" id="4781at2759"/>
<dbReference type="GO" id="GO:0004553">
    <property type="term" value="F:hydrolase activity, hydrolyzing O-glycosyl compounds"/>
    <property type="evidence" value="ECO:0007669"/>
    <property type="project" value="InterPro"/>
</dbReference>
<dbReference type="PANTHER" id="PTHR10963:SF60">
    <property type="entry name" value="GRAM-NEGATIVE BACTERIA-BINDING PROTEIN 1-RELATED"/>
    <property type="match status" value="1"/>
</dbReference>
<dbReference type="EMBL" id="NBIV01000026">
    <property type="protein sequence ID" value="PXF47303.1"/>
    <property type="molecule type" value="Genomic_DNA"/>
</dbReference>
<keyword evidence="5" id="KW-1185">Reference proteome</keyword>